<dbReference type="PANTHER" id="PTHR44858">
    <property type="entry name" value="TETRATRICOPEPTIDE REPEAT PROTEIN 6"/>
    <property type="match status" value="1"/>
</dbReference>
<accession>A0A551X4Y7</accession>
<keyword evidence="1" id="KW-0677">Repeat</keyword>
<comment type="caution">
    <text evidence="4">The sequence shown here is derived from an EMBL/GenBank/DDBJ whole genome shotgun (WGS) entry which is preliminary data.</text>
</comment>
<feature type="non-terminal residue" evidence="4">
    <location>
        <position position="1"/>
    </location>
</feature>
<dbReference type="PROSITE" id="PS50293">
    <property type="entry name" value="TPR_REGION"/>
    <property type="match status" value="1"/>
</dbReference>
<dbReference type="InterPro" id="IPR050498">
    <property type="entry name" value="Ycf3"/>
</dbReference>
<dbReference type="Gene3D" id="1.25.40.10">
    <property type="entry name" value="Tetratricopeptide repeat domain"/>
    <property type="match status" value="1"/>
</dbReference>
<protein>
    <submittedName>
        <fullName evidence="4">Tetratricopeptide repeat protein</fullName>
    </submittedName>
</protein>
<dbReference type="Proteomes" id="UP000316443">
    <property type="component" value="Unassembled WGS sequence"/>
</dbReference>
<evidence type="ECO:0000256" key="3">
    <source>
        <dbReference type="PROSITE-ProRule" id="PRU00339"/>
    </source>
</evidence>
<dbReference type="Pfam" id="PF00515">
    <property type="entry name" value="TPR_1"/>
    <property type="match status" value="1"/>
</dbReference>
<organism evidence="4 5">
    <name type="scientific">Microcystis aeruginosa Ma_QC_C_20070703_M131</name>
    <dbReference type="NCBI Taxonomy" id="2486263"/>
    <lineage>
        <taxon>Bacteria</taxon>
        <taxon>Bacillati</taxon>
        <taxon>Cyanobacteriota</taxon>
        <taxon>Cyanophyceae</taxon>
        <taxon>Oscillatoriophycideae</taxon>
        <taxon>Chroococcales</taxon>
        <taxon>Microcystaceae</taxon>
        <taxon>Microcystis</taxon>
    </lineage>
</organism>
<keyword evidence="2 3" id="KW-0802">TPR repeat</keyword>
<gene>
    <name evidence="4" type="ORF">EWV85_21330</name>
</gene>
<evidence type="ECO:0000313" key="5">
    <source>
        <dbReference type="Proteomes" id="UP000316443"/>
    </source>
</evidence>
<dbReference type="PANTHER" id="PTHR44858:SF1">
    <property type="entry name" value="UDP-N-ACETYLGLUCOSAMINE--PEPTIDE N-ACETYLGLUCOSAMINYLTRANSFERASE SPINDLY-RELATED"/>
    <property type="match status" value="1"/>
</dbReference>
<feature type="repeat" description="TPR" evidence="3">
    <location>
        <begin position="2"/>
        <end position="35"/>
    </location>
</feature>
<dbReference type="EMBL" id="SFCA01000233">
    <property type="protein sequence ID" value="TRT43832.1"/>
    <property type="molecule type" value="Genomic_DNA"/>
</dbReference>
<dbReference type="InterPro" id="IPR011990">
    <property type="entry name" value="TPR-like_helical_dom_sf"/>
</dbReference>
<evidence type="ECO:0000256" key="1">
    <source>
        <dbReference type="ARBA" id="ARBA00022737"/>
    </source>
</evidence>
<dbReference type="SUPFAM" id="SSF48452">
    <property type="entry name" value="TPR-like"/>
    <property type="match status" value="1"/>
</dbReference>
<evidence type="ECO:0000256" key="2">
    <source>
        <dbReference type="ARBA" id="ARBA00022803"/>
    </source>
</evidence>
<sequence length="90" mass="10112">YAMAYNNRGLLYSDLQKYDLALSDYNKAIEINPNLAEAYLGRGGLYAILGQPEKVKIDLQQAAILFLQQNNMAAYEQVMQILQILQQLGG</sequence>
<dbReference type="SMART" id="SM00028">
    <property type="entry name" value="TPR"/>
    <property type="match status" value="2"/>
</dbReference>
<dbReference type="PROSITE" id="PS50005">
    <property type="entry name" value="TPR"/>
    <property type="match status" value="1"/>
</dbReference>
<dbReference type="AlphaFoldDB" id="A0A551X4Y7"/>
<evidence type="ECO:0000313" key="4">
    <source>
        <dbReference type="EMBL" id="TRT43832.1"/>
    </source>
</evidence>
<name>A0A551X4Y7_MICAE</name>
<reference evidence="4 5" key="1">
    <citation type="submission" date="2019-01" db="EMBL/GenBank/DDBJ databases">
        <title>Coherence of Microcystis species and biogeography revealed through population genomics.</title>
        <authorList>
            <person name="Perez-Carrascal O.M."/>
            <person name="Terrat Y."/>
            <person name="Giani A."/>
            <person name="Fortin N."/>
            <person name="Tromas N."/>
            <person name="Shapiro B.J."/>
        </authorList>
    </citation>
    <scope>NUCLEOTIDE SEQUENCE [LARGE SCALE GENOMIC DNA]</scope>
    <source>
        <strain evidence="4">Ma_QC_C_20070703_M131</strain>
    </source>
</reference>
<dbReference type="InterPro" id="IPR019734">
    <property type="entry name" value="TPR_rpt"/>
</dbReference>
<proteinExistence type="predicted"/>